<evidence type="ECO:0000313" key="2">
    <source>
        <dbReference type="Proteomes" id="UP000031737"/>
    </source>
</evidence>
<name>A0A061IYD4_TRYRA</name>
<keyword evidence="2" id="KW-1185">Reference proteome</keyword>
<evidence type="ECO:0000313" key="1">
    <source>
        <dbReference type="EMBL" id="ESL07689.1"/>
    </source>
</evidence>
<sequence>MLSTLDLRPSAGAVDGPAAVDDFTTTGNTLTQLQNFFEQHTFDTRGPYSDLFSVLLSCCKHLVDTNLRHHALLLNQKREVTHLASETEAPCEQTVHCQESVHKLKSSSLEPHLMQRRERSPLRPDVVPQHVPCEMGGEVIQDRLEEFRRHLCETQMSVAALHRRQEEVEKRLHKEHHRKEEETEHMQKLEESIDALGRGASAHADYIDGEIATMKQLVAAATSSTSHVERVSAMTQYTDRKVETLRNELCLALREMVLENHVGDPNSPVSQLSKDGISGAVLNVRKWTDGNEGEECVQRDDIASGLRGLASRTSRSIAIQMEQLESRIEVLEVYAPHHCAMAARPPLLGVELRDEKGIGICIDKVFRNFGGEAAGMMPGDVVVAVNGQAVLTRAEMYAAMTELVREHHSRCRLLKQLYFKQHVKQEKSAGALMNRHQNSSFPVGSEAATTTPGLRSDWEPPKLELRFHLKRGGLLREVALNVEADDDSI</sequence>
<reference evidence="1 2" key="1">
    <citation type="submission" date="2013-07" db="EMBL/GenBank/DDBJ databases">
        <authorList>
            <person name="Stoco P.H."/>
            <person name="Wagner G."/>
            <person name="Gerber A."/>
            <person name="Zaha A."/>
            <person name="Thompson C."/>
            <person name="Bartholomeu D.C."/>
            <person name="Luckemeyer D.D."/>
            <person name="Bahia D."/>
            <person name="Loreto E."/>
            <person name="Prestes E.B."/>
            <person name="Lima F.M."/>
            <person name="Rodrigues-Luiz G."/>
            <person name="Vallejo G.A."/>
            <person name="Filho J.F."/>
            <person name="Monteiro K.M."/>
            <person name="Tyler K.M."/>
            <person name="de Almeida L.G."/>
            <person name="Ortiz M.F."/>
            <person name="Siervo M.A."/>
            <person name="de Moraes M.H."/>
            <person name="Cunha O.L."/>
            <person name="Mendonca-Neto R."/>
            <person name="Silva R."/>
            <person name="Teixeira S.M."/>
            <person name="Murta S.M."/>
            <person name="Sincero T.C."/>
            <person name="Mendes T.A."/>
            <person name="Urmenyi T.P."/>
            <person name="Silva V.G."/>
            <person name="da Rocha W.D."/>
            <person name="Andersson B."/>
            <person name="Romanha A.J."/>
            <person name="Steindel M."/>
            <person name="de Vasconcelos A.T."/>
            <person name="Grisard E.C."/>
        </authorList>
    </citation>
    <scope>NUCLEOTIDE SEQUENCE [LARGE SCALE GENOMIC DNA]</scope>
    <source>
        <strain evidence="1 2">SC58</strain>
    </source>
</reference>
<organism evidence="1 2">
    <name type="scientific">Trypanosoma rangeli SC58</name>
    <dbReference type="NCBI Taxonomy" id="429131"/>
    <lineage>
        <taxon>Eukaryota</taxon>
        <taxon>Discoba</taxon>
        <taxon>Euglenozoa</taxon>
        <taxon>Kinetoplastea</taxon>
        <taxon>Metakinetoplastina</taxon>
        <taxon>Trypanosomatida</taxon>
        <taxon>Trypanosomatidae</taxon>
        <taxon>Trypanosoma</taxon>
        <taxon>Herpetosoma</taxon>
    </lineage>
</organism>
<dbReference type="EMBL" id="AUPL01004618">
    <property type="protein sequence ID" value="ESL07689.1"/>
    <property type="molecule type" value="Genomic_DNA"/>
</dbReference>
<accession>A0A061IYD4</accession>
<dbReference type="OrthoDB" id="4217619at2759"/>
<gene>
    <name evidence="1" type="ORF">TRSC58_04618</name>
</gene>
<dbReference type="AlphaFoldDB" id="A0A061IYD4"/>
<dbReference type="Proteomes" id="UP000031737">
    <property type="component" value="Unassembled WGS sequence"/>
</dbReference>
<dbReference type="InterPro" id="IPR036034">
    <property type="entry name" value="PDZ_sf"/>
</dbReference>
<dbReference type="VEuPathDB" id="TriTrypDB:TRSC58_04618"/>
<dbReference type="SUPFAM" id="SSF50156">
    <property type="entry name" value="PDZ domain-like"/>
    <property type="match status" value="1"/>
</dbReference>
<comment type="caution">
    <text evidence="1">The sequence shown here is derived from an EMBL/GenBank/DDBJ whole genome shotgun (WGS) entry which is preliminary data.</text>
</comment>
<evidence type="ECO:0008006" key="3">
    <source>
        <dbReference type="Google" id="ProtNLM"/>
    </source>
</evidence>
<protein>
    <recommendedName>
        <fullName evidence="3">PDZ domain-containing protein</fullName>
    </recommendedName>
</protein>
<proteinExistence type="predicted"/>
<dbReference type="Gene3D" id="2.30.42.10">
    <property type="match status" value="1"/>
</dbReference>